<reference evidence="1" key="1">
    <citation type="journal article" date="2023" name="G3 (Bethesda)">
        <title>A reference genome for the long-term kleptoplast-retaining sea slug Elysia crispata morphotype clarki.</title>
        <authorList>
            <person name="Eastman K.E."/>
            <person name="Pendleton A.L."/>
            <person name="Shaikh M.A."/>
            <person name="Suttiyut T."/>
            <person name="Ogas R."/>
            <person name="Tomko P."/>
            <person name="Gavelis G."/>
            <person name="Widhalm J.R."/>
            <person name="Wisecaver J.H."/>
        </authorList>
    </citation>
    <scope>NUCLEOTIDE SEQUENCE</scope>
    <source>
        <strain evidence="1">ECLA1</strain>
    </source>
</reference>
<dbReference type="AlphaFoldDB" id="A0AAE1DKV6"/>
<protein>
    <submittedName>
        <fullName evidence="1">Uncharacterized protein</fullName>
    </submittedName>
</protein>
<comment type="caution">
    <text evidence="1">The sequence shown here is derived from an EMBL/GenBank/DDBJ whole genome shotgun (WGS) entry which is preliminary data.</text>
</comment>
<dbReference type="EMBL" id="JAWDGP010003406">
    <property type="protein sequence ID" value="KAK3774479.1"/>
    <property type="molecule type" value="Genomic_DNA"/>
</dbReference>
<dbReference type="Proteomes" id="UP001283361">
    <property type="component" value="Unassembled WGS sequence"/>
</dbReference>
<evidence type="ECO:0000313" key="2">
    <source>
        <dbReference type="Proteomes" id="UP001283361"/>
    </source>
</evidence>
<keyword evidence="2" id="KW-1185">Reference proteome</keyword>
<accession>A0AAE1DKV6</accession>
<sequence>MKMLWRRVSYHALTARSHIQRQLSHGIKDVPSGDVWRQNTSTRQARPRPCVVYLCARPGISILYKGGTTVGLNRSKYFGEYGIFRVQGWH</sequence>
<evidence type="ECO:0000313" key="1">
    <source>
        <dbReference type="EMBL" id="KAK3774479.1"/>
    </source>
</evidence>
<organism evidence="1 2">
    <name type="scientific">Elysia crispata</name>
    <name type="common">lettuce slug</name>
    <dbReference type="NCBI Taxonomy" id="231223"/>
    <lineage>
        <taxon>Eukaryota</taxon>
        <taxon>Metazoa</taxon>
        <taxon>Spiralia</taxon>
        <taxon>Lophotrochozoa</taxon>
        <taxon>Mollusca</taxon>
        <taxon>Gastropoda</taxon>
        <taxon>Heterobranchia</taxon>
        <taxon>Euthyneura</taxon>
        <taxon>Panpulmonata</taxon>
        <taxon>Sacoglossa</taxon>
        <taxon>Placobranchoidea</taxon>
        <taxon>Plakobranchidae</taxon>
        <taxon>Elysia</taxon>
    </lineage>
</organism>
<gene>
    <name evidence="1" type="ORF">RRG08_049415</name>
</gene>
<name>A0AAE1DKV6_9GAST</name>
<proteinExistence type="predicted"/>